<comment type="caution">
    <text evidence="1">The sequence shown here is derived from an EMBL/GenBank/DDBJ whole genome shotgun (WGS) entry which is preliminary data.</text>
</comment>
<accession>A0ABS9JYG1</accession>
<proteinExistence type="predicted"/>
<dbReference type="Proteomes" id="UP001165384">
    <property type="component" value="Unassembled WGS sequence"/>
</dbReference>
<keyword evidence="2" id="KW-1185">Reference proteome</keyword>
<evidence type="ECO:0000313" key="1">
    <source>
        <dbReference type="EMBL" id="MCG2575952.1"/>
    </source>
</evidence>
<dbReference type="EMBL" id="JAKLTN010000001">
    <property type="protein sequence ID" value="MCG2575952.1"/>
    <property type="molecule type" value="Genomic_DNA"/>
</dbReference>
<reference evidence="1" key="1">
    <citation type="submission" date="2022-01" db="EMBL/GenBank/DDBJ databases">
        <authorList>
            <person name="Jo J.-H."/>
            <person name="Im W.-T."/>
        </authorList>
    </citation>
    <scope>NUCLEOTIDE SEQUENCE</scope>
    <source>
        <strain evidence="1">XY25</strain>
    </source>
</reference>
<dbReference type="RefSeq" id="WP_275707391.1">
    <property type="nucleotide sequence ID" value="NZ_JAKLTN010000001.1"/>
</dbReference>
<organism evidence="1 2">
    <name type="scientific">Dechloromonas hankyongensis</name>
    <dbReference type="NCBI Taxonomy" id="2908002"/>
    <lineage>
        <taxon>Bacteria</taxon>
        <taxon>Pseudomonadati</taxon>
        <taxon>Pseudomonadota</taxon>
        <taxon>Betaproteobacteria</taxon>
        <taxon>Rhodocyclales</taxon>
        <taxon>Azonexaceae</taxon>
        <taxon>Dechloromonas</taxon>
    </lineage>
</organism>
<sequence>MLFLKTKNPVGRKRELGGSRFSCIYKRPQSELKSARLEAFQRLQTIPSRQRKVNETSPLSG</sequence>
<protein>
    <submittedName>
        <fullName evidence="1">Uncharacterized protein</fullName>
    </submittedName>
</protein>
<name>A0ABS9JYG1_9RHOO</name>
<gene>
    <name evidence="1" type="ORF">LZ012_02960</name>
</gene>
<evidence type="ECO:0000313" key="2">
    <source>
        <dbReference type="Proteomes" id="UP001165384"/>
    </source>
</evidence>